<feature type="transmembrane region" description="Helical" evidence="1">
    <location>
        <begin position="53"/>
        <end position="71"/>
    </location>
</feature>
<reference evidence="2 3" key="1">
    <citation type="submission" date="2018-06" db="EMBL/GenBank/DDBJ databases">
        <authorList>
            <consortium name="Pathogen Informatics"/>
            <person name="Doyle S."/>
        </authorList>
    </citation>
    <scope>NUCLEOTIDE SEQUENCE [LARGE SCALE GENOMIC DNA]</scope>
    <source>
        <strain evidence="2 3">NCTC11842</strain>
    </source>
</reference>
<keyword evidence="1" id="KW-1133">Transmembrane helix</keyword>
<dbReference type="EMBL" id="UAUF01000007">
    <property type="protein sequence ID" value="SPZ02581.1"/>
    <property type="molecule type" value="Genomic_DNA"/>
</dbReference>
<accession>A0A2X2C6S0</accession>
<evidence type="ECO:0000256" key="1">
    <source>
        <dbReference type="SAM" id="Phobius"/>
    </source>
</evidence>
<sequence length="112" mass="12913">MVAKRPLLLSSRLWMPLLASILVVLVALAFDLAGIKHLGSVQAWSAWRNEAYWYFFAWRLCLYAGLAYGWWWMRKRVLKREPTMQARARLRNGGLGGVVTLVVFELVKADVF</sequence>
<organism evidence="2 3">
    <name type="scientific">Pseudomonas luteola</name>
    <dbReference type="NCBI Taxonomy" id="47886"/>
    <lineage>
        <taxon>Bacteria</taxon>
        <taxon>Pseudomonadati</taxon>
        <taxon>Pseudomonadota</taxon>
        <taxon>Gammaproteobacteria</taxon>
        <taxon>Pseudomonadales</taxon>
        <taxon>Pseudomonadaceae</taxon>
        <taxon>Pseudomonas</taxon>
    </lineage>
</organism>
<gene>
    <name evidence="2" type="ORF">NCTC11842_00703</name>
</gene>
<name>A0A2X2C6S0_PSELU</name>
<evidence type="ECO:0000313" key="2">
    <source>
        <dbReference type="EMBL" id="SPZ02581.1"/>
    </source>
</evidence>
<evidence type="ECO:0000313" key="3">
    <source>
        <dbReference type="Proteomes" id="UP000250443"/>
    </source>
</evidence>
<keyword evidence="1" id="KW-0812">Transmembrane</keyword>
<feature type="transmembrane region" description="Helical" evidence="1">
    <location>
        <begin position="92"/>
        <end position="109"/>
    </location>
</feature>
<proteinExistence type="predicted"/>
<protein>
    <submittedName>
        <fullName evidence="2">Uncharacterized protein</fullName>
    </submittedName>
</protein>
<dbReference type="AlphaFoldDB" id="A0A2X2C6S0"/>
<dbReference type="Proteomes" id="UP000250443">
    <property type="component" value="Unassembled WGS sequence"/>
</dbReference>
<keyword evidence="1" id="KW-0472">Membrane</keyword>